<name>S5Y1V2_PARAH</name>
<organism evidence="1 2">
    <name type="scientific">Paracoccus aminophilus JCM 7686</name>
    <dbReference type="NCBI Taxonomy" id="1367847"/>
    <lineage>
        <taxon>Bacteria</taxon>
        <taxon>Pseudomonadati</taxon>
        <taxon>Pseudomonadota</taxon>
        <taxon>Alphaproteobacteria</taxon>
        <taxon>Rhodobacterales</taxon>
        <taxon>Paracoccaceae</taxon>
        <taxon>Paracoccus</taxon>
    </lineage>
</organism>
<keyword evidence="2" id="KW-1185">Reference proteome</keyword>
<dbReference type="STRING" id="1367847.JCM7686_2649"/>
<gene>
    <name evidence="1" type="ORF">JCM7686_2649</name>
</gene>
<proteinExistence type="predicted"/>
<reference evidence="1 2" key="1">
    <citation type="journal article" date="2014" name="BMC Genomics">
        <title>Architecture and functions of a multipartite genome of the methylotrophic bacterium Paracoccus aminophilus JCM 7686, containing primary and secondary chromids.</title>
        <authorList>
            <person name="Dziewit L."/>
            <person name="Czarnecki J."/>
            <person name="Wibberg D."/>
            <person name="Radlinska M."/>
            <person name="Mrozek P."/>
            <person name="Szymczak M."/>
            <person name="Schluter A."/>
            <person name="Puhler A."/>
            <person name="Bartosik D."/>
        </authorList>
    </citation>
    <scope>NUCLEOTIDE SEQUENCE [LARGE SCALE GENOMIC DNA]</scope>
    <source>
        <strain evidence="1">JCM 7686</strain>
    </source>
</reference>
<evidence type="ECO:0000313" key="1">
    <source>
        <dbReference type="EMBL" id="AGT09705.1"/>
    </source>
</evidence>
<dbReference type="AlphaFoldDB" id="S5Y1V2"/>
<dbReference type="Proteomes" id="UP000015480">
    <property type="component" value="Chromosome"/>
</dbReference>
<accession>S5Y1V2</accession>
<evidence type="ECO:0000313" key="2">
    <source>
        <dbReference type="Proteomes" id="UP000015480"/>
    </source>
</evidence>
<dbReference type="KEGG" id="pami:JCM7686_2649"/>
<protein>
    <submittedName>
        <fullName evidence="1">Uncharacterized protein</fullName>
    </submittedName>
</protein>
<sequence length="115" mass="12963">MTRDDEGSYCILGRLRSSRAPRTLSLYCSSHTLLSFRPRTLSCFQARVKAPALPDKTPQSAHRKTKLVCGVFHFSEEANFLVHAPIVSVILHTMQDETSHSLAMLHTDTRQYGCE</sequence>
<dbReference type="HOGENOM" id="CLU_2106605_0_0_5"/>
<dbReference type="EMBL" id="CP006650">
    <property type="protein sequence ID" value="AGT09705.1"/>
    <property type="molecule type" value="Genomic_DNA"/>
</dbReference>